<name>A0A838BRS1_9HYPH</name>
<evidence type="ECO:0000313" key="1">
    <source>
        <dbReference type="EMBL" id="MBA1157749.1"/>
    </source>
</evidence>
<organism evidence="1 2">
    <name type="scientific">Microvirga mediterraneensis</name>
    <dbReference type="NCBI Taxonomy" id="2754695"/>
    <lineage>
        <taxon>Bacteria</taxon>
        <taxon>Pseudomonadati</taxon>
        <taxon>Pseudomonadota</taxon>
        <taxon>Alphaproteobacteria</taxon>
        <taxon>Hyphomicrobiales</taxon>
        <taxon>Methylobacteriaceae</taxon>
        <taxon>Microvirga</taxon>
    </lineage>
</organism>
<accession>A0A838BRS1</accession>
<proteinExistence type="predicted"/>
<dbReference type="EMBL" id="JACDXJ010000001">
    <property type="protein sequence ID" value="MBA1157749.1"/>
    <property type="molecule type" value="Genomic_DNA"/>
</dbReference>
<dbReference type="RefSeq" id="WP_181053200.1">
    <property type="nucleotide sequence ID" value="NZ_JACDXJ010000001.1"/>
</dbReference>
<dbReference type="Proteomes" id="UP000572984">
    <property type="component" value="Unassembled WGS sequence"/>
</dbReference>
<evidence type="ECO:0000313" key="2">
    <source>
        <dbReference type="Proteomes" id="UP000572984"/>
    </source>
</evidence>
<dbReference type="AlphaFoldDB" id="A0A838BRS1"/>
<comment type="caution">
    <text evidence="1">The sequence shown here is derived from an EMBL/GenBank/DDBJ whole genome shotgun (WGS) entry which is preliminary data.</text>
</comment>
<gene>
    <name evidence="1" type="ORF">H0S73_16685</name>
</gene>
<reference evidence="1 2" key="1">
    <citation type="submission" date="2020-07" db="EMBL/GenBank/DDBJ databases">
        <title>Draft genome and description of Microvirga mediterraneensis Marseille-Q2068 sp. nov.</title>
        <authorList>
            <person name="Boxberger M."/>
        </authorList>
    </citation>
    <scope>NUCLEOTIDE SEQUENCE [LARGE SCALE GENOMIC DNA]</scope>
    <source>
        <strain evidence="1 2">Marseille-Q2068</strain>
    </source>
</reference>
<sequence length="179" mass="19889">MSKRILIGRDAGGDFRIRSSAAGYDVETAPLDQILFDAGAIPGRIITQGARYCEWNPYQASQPNQPETTTFAHGVPSGLSFIILAIGKAQYSDGSTPDDWRYWTWTLFTPQSTERIVVSTNLGNPTMRGRYCTPFRFSGDDGAGFPNWGGWWLSWNGTNITVTNNCANGVWLRWQALEV</sequence>
<keyword evidence="2" id="KW-1185">Reference proteome</keyword>
<protein>
    <submittedName>
        <fullName evidence="1">Uncharacterized protein</fullName>
    </submittedName>
</protein>